<dbReference type="InterPro" id="IPR029058">
    <property type="entry name" value="AB_hydrolase_fold"/>
</dbReference>
<evidence type="ECO:0000259" key="2">
    <source>
        <dbReference type="Pfam" id="PF00326"/>
    </source>
</evidence>
<dbReference type="Pfam" id="PF00326">
    <property type="entry name" value="Peptidase_S9"/>
    <property type="match status" value="1"/>
</dbReference>
<dbReference type="InterPro" id="IPR001375">
    <property type="entry name" value="Peptidase_S9_cat"/>
</dbReference>
<evidence type="ECO:0000256" key="1">
    <source>
        <dbReference type="SAM" id="Phobius"/>
    </source>
</evidence>
<keyword evidence="3" id="KW-0378">Hydrolase</keyword>
<dbReference type="RefSeq" id="WP_172275206.1">
    <property type="nucleotide sequence ID" value="NZ_CASGMU010000003.1"/>
</dbReference>
<evidence type="ECO:0000313" key="4">
    <source>
        <dbReference type="Proteomes" id="UP000714420"/>
    </source>
</evidence>
<proteinExistence type="predicted"/>
<dbReference type="SUPFAM" id="SSF53474">
    <property type="entry name" value="alpha/beta-Hydrolases"/>
    <property type="match status" value="1"/>
</dbReference>
<dbReference type="PANTHER" id="PTHR43358">
    <property type="entry name" value="ALPHA/BETA-HYDROLASE"/>
    <property type="match status" value="1"/>
</dbReference>
<dbReference type="EMBL" id="JABKKF010000004">
    <property type="protein sequence ID" value="NPD91856.1"/>
    <property type="molecule type" value="Genomic_DNA"/>
</dbReference>
<dbReference type="InterPro" id="IPR052920">
    <property type="entry name" value="DNA-binding_regulatory"/>
</dbReference>
<keyword evidence="1" id="KW-1133">Transmembrane helix</keyword>
<name>A0ABX2APJ8_9BACT</name>
<dbReference type="Proteomes" id="UP000714420">
    <property type="component" value="Unassembled WGS sequence"/>
</dbReference>
<comment type="caution">
    <text evidence="3">The sequence shown here is derived from an EMBL/GenBank/DDBJ whole genome shotgun (WGS) entry which is preliminary data.</text>
</comment>
<gene>
    <name evidence="3" type="ORF">HPS56_05735</name>
</gene>
<accession>A0ABX2APJ8</accession>
<dbReference type="PANTHER" id="PTHR43358:SF4">
    <property type="entry name" value="ALPHA_BETA HYDROLASE FOLD-1 DOMAIN-CONTAINING PROTEIN"/>
    <property type="match status" value="1"/>
</dbReference>
<keyword evidence="1" id="KW-0472">Membrane</keyword>
<reference evidence="3 4" key="1">
    <citation type="submission" date="2020-05" db="EMBL/GenBank/DDBJ databases">
        <title>Distinct polysaccharide utilization as determinants for interspecies competition between intestinal Prevotella spp.</title>
        <authorList>
            <person name="Galvez E.J.C."/>
            <person name="Iljazovic A."/>
            <person name="Strowig T."/>
        </authorList>
    </citation>
    <scope>NUCLEOTIDE SEQUENCE [LARGE SCALE GENOMIC DNA]</scope>
    <source>
        <strain evidence="3 4">PMUR</strain>
    </source>
</reference>
<feature type="domain" description="Peptidase S9 prolyl oligopeptidase catalytic" evidence="2">
    <location>
        <begin position="141"/>
        <end position="279"/>
    </location>
</feature>
<sequence length="328" mass="36941">MKRKTYIAISALAVIIVSVIMGGSFYMLGYSLDPDPNRRDIDSALQVLYGRAPFMKAWTDSVRGNGLLRDTFITSVDGRRMHAVYMRGDSACGRTAIVVHGYKDCHVTFLYIGRMYQERMGYNILLPDLNAHGLSDGESIQMGWKDRKDVIRWAEVAEEMFRDSTGKSQIVIHGVSMGAATTMCVSGENLPEYIKCFVEDCGYTSVWDEFRNELHDEFSLPSFPLMYTADMLCRMKYGWGFTEASPVSQVRKCRRPMMFIHGDKDTFVPTWMVYRLYEAKPGNKVLWVAPGTEHARACLDHPEEYAGRVGAFIASAVVSGQTSSASEK</sequence>
<dbReference type="Gene3D" id="3.40.50.1820">
    <property type="entry name" value="alpha/beta hydrolase"/>
    <property type="match status" value="1"/>
</dbReference>
<evidence type="ECO:0000313" key="3">
    <source>
        <dbReference type="EMBL" id="NPD91856.1"/>
    </source>
</evidence>
<feature type="transmembrane region" description="Helical" evidence="1">
    <location>
        <begin position="7"/>
        <end position="28"/>
    </location>
</feature>
<organism evidence="3 4">
    <name type="scientific">Xylanibacter muris</name>
    <dbReference type="NCBI Taxonomy" id="2736290"/>
    <lineage>
        <taxon>Bacteria</taxon>
        <taxon>Pseudomonadati</taxon>
        <taxon>Bacteroidota</taxon>
        <taxon>Bacteroidia</taxon>
        <taxon>Bacteroidales</taxon>
        <taxon>Prevotellaceae</taxon>
        <taxon>Xylanibacter</taxon>
    </lineage>
</organism>
<keyword evidence="4" id="KW-1185">Reference proteome</keyword>
<keyword evidence="1" id="KW-0812">Transmembrane</keyword>
<dbReference type="GO" id="GO:0016787">
    <property type="term" value="F:hydrolase activity"/>
    <property type="evidence" value="ECO:0007669"/>
    <property type="project" value="UniProtKB-KW"/>
</dbReference>
<protein>
    <submittedName>
        <fullName evidence="3">Alpha/beta hydrolase</fullName>
    </submittedName>
</protein>